<name>A0AA39HQ32_9BILA</name>
<comment type="caution">
    <text evidence="1">The sequence shown here is derived from an EMBL/GenBank/DDBJ whole genome shotgun (WGS) entry which is preliminary data.</text>
</comment>
<accession>A0AA39HQ32</accession>
<gene>
    <name evidence="1" type="ORF">QR680_004862</name>
</gene>
<sequence length="72" mass="8278">MWHVLLERHLGSPIEDGLQESEGCHVMAVKLHNPVEHFFRLVVGLEVRMDLFRLTSNWIPDVSTTQNSPINT</sequence>
<protein>
    <submittedName>
        <fullName evidence="1">Uncharacterized protein</fullName>
    </submittedName>
</protein>
<dbReference type="EMBL" id="JAUCMV010000003">
    <property type="protein sequence ID" value="KAK0409957.1"/>
    <property type="molecule type" value="Genomic_DNA"/>
</dbReference>
<organism evidence="1 2">
    <name type="scientific">Steinernema hermaphroditum</name>
    <dbReference type="NCBI Taxonomy" id="289476"/>
    <lineage>
        <taxon>Eukaryota</taxon>
        <taxon>Metazoa</taxon>
        <taxon>Ecdysozoa</taxon>
        <taxon>Nematoda</taxon>
        <taxon>Chromadorea</taxon>
        <taxon>Rhabditida</taxon>
        <taxon>Tylenchina</taxon>
        <taxon>Panagrolaimomorpha</taxon>
        <taxon>Strongyloidoidea</taxon>
        <taxon>Steinernematidae</taxon>
        <taxon>Steinernema</taxon>
    </lineage>
</organism>
<keyword evidence="2" id="KW-1185">Reference proteome</keyword>
<evidence type="ECO:0000313" key="2">
    <source>
        <dbReference type="Proteomes" id="UP001175271"/>
    </source>
</evidence>
<dbReference type="AlphaFoldDB" id="A0AA39HQ32"/>
<dbReference type="Proteomes" id="UP001175271">
    <property type="component" value="Unassembled WGS sequence"/>
</dbReference>
<proteinExistence type="predicted"/>
<reference evidence="1" key="1">
    <citation type="submission" date="2023-06" db="EMBL/GenBank/DDBJ databases">
        <title>Genomic analysis of the entomopathogenic nematode Steinernema hermaphroditum.</title>
        <authorList>
            <person name="Schwarz E.M."/>
            <person name="Heppert J.K."/>
            <person name="Baniya A."/>
            <person name="Schwartz H.T."/>
            <person name="Tan C.-H."/>
            <person name="Antoshechkin I."/>
            <person name="Sternberg P.W."/>
            <person name="Goodrich-Blair H."/>
            <person name="Dillman A.R."/>
        </authorList>
    </citation>
    <scope>NUCLEOTIDE SEQUENCE</scope>
    <source>
        <strain evidence="1">PS9179</strain>
        <tissue evidence="1">Whole animal</tissue>
    </source>
</reference>
<evidence type="ECO:0000313" key="1">
    <source>
        <dbReference type="EMBL" id="KAK0409957.1"/>
    </source>
</evidence>